<keyword evidence="2" id="KW-1185">Reference proteome</keyword>
<name>A0A2V3IG01_9FLOR</name>
<evidence type="ECO:0000313" key="1">
    <source>
        <dbReference type="EMBL" id="PXF41015.1"/>
    </source>
</evidence>
<protein>
    <submittedName>
        <fullName evidence="1">Uncharacterized protein</fullName>
    </submittedName>
</protein>
<dbReference type="AlphaFoldDB" id="A0A2V3IG01"/>
<comment type="caution">
    <text evidence="1">The sequence shown here is derived from an EMBL/GenBank/DDBJ whole genome shotgun (WGS) entry which is preliminary data.</text>
</comment>
<dbReference type="EMBL" id="NBIV01000244">
    <property type="protein sequence ID" value="PXF41015.1"/>
    <property type="molecule type" value="Genomic_DNA"/>
</dbReference>
<sequence>MLKEKKNTAAVMVENQKRKSVESRNLQCNRAVKQSYKKEKDAIARPKTQKTIVFITFPKLTMQAEKNVVPDLVSKNVIKTLVTEDFNTNSQKTMV</sequence>
<proteinExistence type="predicted"/>
<accession>A0A2V3IG01</accession>
<gene>
    <name evidence="1" type="ORF">BWQ96_09270</name>
</gene>
<organism evidence="1 2">
    <name type="scientific">Gracilariopsis chorda</name>
    <dbReference type="NCBI Taxonomy" id="448386"/>
    <lineage>
        <taxon>Eukaryota</taxon>
        <taxon>Rhodophyta</taxon>
        <taxon>Florideophyceae</taxon>
        <taxon>Rhodymeniophycidae</taxon>
        <taxon>Gracilariales</taxon>
        <taxon>Gracilariaceae</taxon>
        <taxon>Gracilariopsis</taxon>
    </lineage>
</organism>
<dbReference type="Proteomes" id="UP000247409">
    <property type="component" value="Unassembled WGS sequence"/>
</dbReference>
<reference evidence="1 2" key="1">
    <citation type="journal article" date="2018" name="Mol. Biol. Evol.">
        <title>Analysis of the draft genome of the red seaweed Gracilariopsis chorda provides insights into genome size evolution in Rhodophyta.</title>
        <authorList>
            <person name="Lee J."/>
            <person name="Yang E.C."/>
            <person name="Graf L."/>
            <person name="Yang J.H."/>
            <person name="Qiu H."/>
            <person name="Zel Zion U."/>
            <person name="Chan C.X."/>
            <person name="Stephens T.G."/>
            <person name="Weber A.P.M."/>
            <person name="Boo G.H."/>
            <person name="Boo S.M."/>
            <person name="Kim K.M."/>
            <person name="Shin Y."/>
            <person name="Jung M."/>
            <person name="Lee S.J."/>
            <person name="Yim H.S."/>
            <person name="Lee J.H."/>
            <person name="Bhattacharya D."/>
            <person name="Yoon H.S."/>
        </authorList>
    </citation>
    <scope>NUCLEOTIDE SEQUENCE [LARGE SCALE GENOMIC DNA]</scope>
    <source>
        <strain evidence="1 2">SKKU-2015</strain>
        <tissue evidence="1">Whole body</tissue>
    </source>
</reference>
<evidence type="ECO:0000313" key="2">
    <source>
        <dbReference type="Proteomes" id="UP000247409"/>
    </source>
</evidence>